<name>A0ACB6RA51_9PLEO</name>
<comment type="caution">
    <text evidence="1">The sequence shown here is derived from an EMBL/GenBank/DDBJ whole genome shotgun (WGS) entry which is preliminary data.</text>
</comment>
<feature type="non-terminal residue" evidence="1">
    <location>
        <position position="1"/>
    </location>
</feature>
<keyword evidence="2" id="KW-1185">Reference proteome</keyword>
<accession>A0ACB6RA51</accession>
<gene>
    <name evidence="1" type="ORF">BDR25DRAFT_300823</name>
</gene>
<evidence type="ECO:0000313" key="1">
    <source>
        <dbReference type="EMBL" id="KAF2475935.1"/>
    </source>
</evidence>
<organism evidence="1 2">
    <name type="scientific">Lindgomyces ingoldianus</name>
    <dbReference type="NCBI Taxonomy" id="673940"/>
    <lineage>
        <taxon>Eukaryota</taxon>
        <taxon>Fungi</taxon>
        <taxon>Dikarya</taxon>
        <taxon>Ascomycota</taxon>
        <taxon>Pezizomycotina</taxon>
        <taxon>Dothideomycetes</taxon>
        <taxon>Pleosporomycetidae</taxon>
        <taxon>Pleosporales</taxon>
        <taxon>Lindgomycetaceae</taxon>
        <taxon>Lindgomyces</taxon>
    </lineage>
</organism>
<protein>
    <submittedName>
        <fullName evidence="1">Uncharacterized protein</fullName>
    </submittedName>
</protein>
<proteinExistence type="predicted"/>
<reference evidence="1" key="1">
    <citation type="journal article" date="2020" name="Stud. Mycol.">
        <title>101 Dothideomycetes genomes: a test case for predicting lifestyles and emergence of pathogens.</title>
        <authorList>
            <person name="Haridas S."/>
            <person name="Albert R."/>
            <person name="Binder M."/>
            <person name="Bloem J."/>
            <person name="Labutti K."/>
            <person name="Salamov A."/>
            <person name="Andreopoulos B."/>
            <person name="Baker S."/>
            <person name="Barry K."/>
            <person name="Bills G."/>
            <person name="Bluhm B."/>
            <person name="Cannon C."/>
            <person name="Castanera R."/>
            <person name="Culley D."/>
            <person name="Daum C."/>
            <person name="Ezra D."/>
            <person name="Gonzalez J."/>
            <person name="Henrissat B."/>
            <person name="Kuo A."/>
            <person name="Liang C."/>
            <person name="Lipzen A."/>
            <person name="Lutzoni F."/>
            <person name="Magnuson J."/>
            <person name="Mondo S."/>
            <person name="Nolan M."/>
            <person name="Ohm R."/>
            <person name="Pangilinan J."/>
            <person name="Park H.-J."/>
            <person name="Ramirez L."/>
            <person name="Alfaro M."/>
            <person name="Sun H."/>
            <person name="Tritt A."/>
            <person name="Yoshinaga Y."/>
            <person name="Zwiers L.-H."/>
            <person name="Turgeon B."/>
            <person name="Goodwin S."/>
            <person name="Spatafora J."/>
            <person name="Crous P."/>
            <person name="Grigoriev I."/>
        </authorList>
    </citation>
    <scope>NUCLEOTIDE SEQUENCE</scope>
    <source>
        <strain evidence="1">ATCC 200398</strain>
    </source>
</reference>
<dbReference type="Proteomes" id="UP000799755">
    <property type="component" value="Unassembled WGS sequence"/>
</dbReference>
<dbReference type="EMBL" id="MU003495">
    <property type="protein sequence ID" value="KAF2475935.1"/>
    <property type="molecule type" value="Genomic_DNA"/>
</dbReference>
<evidence type="ECO:0000313" key="2">
    <source>
        <dbReference type="Proteomes" id="UP000799755"/>
    </source>
</evidence>
<sequence>MHDNGTVVGLYPGLWCFSGSSLSIVFRLYRTDSNRLFNLFSPVSFRRLHHSQTNRCRRTSALIF</sequence>